<feature type="domain" description="N-acetyltransferase" evidence="1">
    <location>
        <begin position="9"/>
        <end position="170"/>
    </location>
</feature>
<reference evidence="2 3" key="1">
    <citation type="journal article" date="2014" name="Genome Announc.">
        <title>Genome Sequence of a Promising Hydrogen-Producing Facultative Anaerobic Bacterium, Brevundimonas naejangsanensis Strain B1.</title>
        <authorList>
            <person name="Su H."/>
            <person name="Zhang T."/>
            <person name="Bao M."/>
            <person name="Jiang Y."/>
            <person name="Wang Y."/>
            <person name="Tan T."/>
        </authorList>
    </citation>
    <scope>NUCLEOTIDE SEQUENCE [LARGE SCALE GENOMIC DNA]</scope>
    <source>
        <strain evidence="2 3">B1</strain>
    </source>
</reference>
<dbReference type="EMBL" id="CP015614">
    <property type="protein sequence ID" value="ANF55346.1"/>
    <property type="molecule type" value="Genomic_DNA"/>
</dbReference>
<dbReference type="STRING" id="588932.DA69_11685"/>
<dbReference type="RefSeq" id="WP_025976541.1">
    <property type="nucleotide sequence ID" value="NZ_CP015614.1"/>
</dbReference>
<evidence type="ECO:0000313" key="2">
    <source>
        <dbReference type="EMBL" id="ANF55346.1"/>
    </source>
</evidence>
<dbReference type="Gene3D" id="3.40.630.30">
    <property type="match status" value="1"/>
</dbReference>
<dbReference type="InterPro" id="IPR000182">
    <property type="entry name" value="GNAT_dom"/>
</dbReference>
<dbReference type="Proteomes" id="UP000077603">
    <property type="component" value="Chromosome"/>
</dbReference>
<dbReference type="InterPro" id="IPR016181">
    <property type="entry name" value="Acyl_CoA_acyltransferase"/>
</dbReference>
<dbReference type="PANTHER" id="PTHR43792">
    <property type="entry name" value="GNAT FAMILY, PUTATIVE (AFU_ORTHOLOGUE AFUA_3G00765)-RELATED-RELATED"/>
    <property type="match status" value="1"/>
</dbReference>
<keyword evidence="3" id="KW-1185">Reference proteome</keyword>
<dbReference type="InterPro" id="IPR051531">
    <property type="entry name" value="N-acetyltransferase"/>
</dbReference>
<sequence>MTVLSTERLTLTPVAAGDMDDLTALWADADFTRHIMGRGLSEEEVWFRLLRDVGHWQVKGYGNWSIRETATGAYVGSVGVLDYRRDMTPPFDAPELGWGVAPAFQGRSMAREALQAALAWTDKHRAEPRTVCMISPDNAASIRLAERVGYRPYGHADYKGSVVTLFERVKGGPTEAVGGAADRTGGAG</sequence>
<dbReference type="PROSITE" id="PS51186">
    <property type="entry name" value="GNAT"/>
    <property type="match status" value="1"/>
</dbReference>
<dbReference type="AlphaFoldDB" id="A0A172Y864"/>
<dbReference type="SUPFAM" id="SSF55729">
    <property type="entry name" value="Acyl-CoA N-acyltransferases (Nat)"/>
    <property type="match status" value="1"/>
</dbReference>
<name>A0A172Y864_9CAUL</name>
<organism evidence="2 3">
    <name type="scientific">Brevundimonas naejangsanensis</name>
    <dbReference type="NCBI Taxonomy" id="588932"/>
    <lineage>
        <taxon>Bacteria</taxon>
        <taxon>Pseudomonadati</taxon>
        <taxon>Pseudomonadota</taxon>
        <taxon>Alphaproteobacteria</taxon>
        <taxon>Caulobacterales</taxon>
        <taxon>Caulobacteraceae</taxon>
        <taxon>Brevundimonas</taxon>
    </lineage>
</organism>
<proteinExistence type="predicted"/>
<dbReference type="Pfam" id="PF13302">
    <property type="entry name" value="Acetyltransf_3"/>
    <property type="match status" value="1"/>
</dbReference>
<dbReference type="OrthoDB" id="6293260at2"/>
<accession>A0A172Y864</accession>
<dbReference type="KEGG" id="bne:DA69_11685"/>
<gene>
    <name evidence="2" type="ORF">DA69_11685</name>
</gene>
<evidence type="ECO:0000259" key="1">
    <source>
        <dbReference type="PROSITE" id="PS51186"/>
    </source>
</evidence>
<keyword evidence="2" id="KW-0808">Transferase</keyword>
<evidence type="ECO:0000313" key="3">
    <source>
        <dbReference type="Proteomes" id="UP000077603"/>
    </source>
</evidence>
<dbReference type="PANTHER" id="PTHR43792:SF16">
    <property type="entry name" value="N-ACETYLTRANSFERASE DOMAIN-CONTAINING PROTEIN"/>
    <property type="match status" value="1"/>
</dbReference>
<dbReference type="eggNOG" id="COG1670">
    <property type="taxonomic scope" value="Bacteria"/>
</dbReference>
<protein>
    <submittedName>
        <fullName evidence="2">Acetyltransferase</fullName>
    </submittedName>
</protein>
<dbReference type="GO" id="GO:0016747">
    <property type="term" value="F:acyltransferase activity, transferring groups other than amino-acyl groups"/>
    <property type="evidence" value="ECO:0007669"/>
    <property type="project" value="InterPro"/>
</dbReference>